<comment type="caution">
    <text evidence="1">The sequence shown here is derived from an EMBL/GenBank/DDBJ whole genome shotgun (WGS) entry which is preliminary data.</text>
</comment>
<evidence type="ECO:0000313" key="1">
    <source>
        <dbReference type="EMBL" id="MCP2731011.1"/>
    </source>
</evidence>
<protein>
    <submittedName>
        <fullName evidence="1">Uncharacterized protein</fullName>
    </submittedName>
</protein>
<sequence length="61" mass="6730">MISRRSRWCVAALTHPTNLKGIVGAVSRQNSQYASEPDSVKNIFTSCLSQNEYCAILLGEN</sequence>
<organism evidence="1 2">
    <name type="scientific">Limnofasciculus baicalensis BBK-W-15</name>
    <dbReference type="NCBI Taxonomy" id="2699891"/>
    <lineage>
        <taxon>Bacteria</taxon>
        <taxon>Bacillati</taxon>
        <taxon>Cyanobacteriota</taxon>
        <taxon>Cyanophyceae</taxon>
        <taxon>Coleofasciculales</taxon>
        <taxon>Coleofasciculaceae</taxon>
        <taxon>Limnofasciculus</taxon>
        <taxon>Limnofasciculus baicalensis</taxon>
    </lineage>
</organism>
<name>A0AAE3KPM9_9CYAN</name>
<proteinExistence type="predicted"/>
<reference evidence="1" key="1">
    <citation type="submission" date="2022-06" db="EMBL/GenBank/DDBJ databases">
        <title>New cyanobacteria of genus Symplocastrum in benthos of Lake Baikal.</title>
        <authorList>
            <person name="Sorokovikova E."/>
            <person name="Tikhonova I."/>
            <person name="Krasnopeev A."/>
            <person name="Evseev P."/>
            <person name="Gladkikh A."/>
            <person name="Belykh O."/>
        </authorList>
    </citation>
    <scope>NUCLEOTIDE SEQUENCE</scope>
    <source>
        <strain evidence="1">BBK-W-15</strain>
    </source>
</reference>
<keyword evidence="2" id="KW-1185">Reference proteome</keyword>
<evidence type="ECO:0000313" key="2">
    <source>
        <dbReference type="Proteomes" id="UP001204953"/>
    </source>
</evidence>
<gene>
    <name evidence="1" type="ORF">NJ959_21525</name>
</gene>
<dbReference type="Proteomes" id="UP001204953">
    <property type="component" value="Unassembled WGS sequence"/>
</dbReference>
<dbReference type="AlphaFoldDB" id="A0AAE3KPM9"/>
<dbReference type="EMBL" id="JAMZMM010000268">
    <property type="protein sequence ID" value="MCP2731011.1"/>
    <property type="molecule type" value="Genomic_DNA"/>
</dbReference>
<accession>A0AAE3KPM9</accession>